<evidence type="ECO:0000313" key="1">
    <source>
        <dbReference type="EMBL" id="CAB4127796.1"/>
    </source>
</evidence>
<proteinExistence type="predicted"/>
<reference evidence="1" key="1">
    <citation type="submission" date="2020-04" db="EMBL/GenBank/DDBJ databases">
        <authorList>
            <person name="Chiriac C."/>
            <person name="Salcher M."/>
            <person name="Ghai R."/>
            <person name="Kavagutti S V."/>
        </authorList>
    </citation>
    <scope>NUCLEOTIDE SEQUENCE</scope>
</reference>
<dbReference type="EMBL" id="LR796286">
    <property type="protein sequence ID" value="CAB4134005.1"/>
    <property type="molecule type" value="Genomic_DNA"/>
</dbReference>
<evidence type="ECO:0000313" key="2">
    <source>
        <dbReference type="EMBL" id="CAB4134005.1"/>
    </source>
</evidence>
<protein>
    <submittedName>
        <fullName evidence="1">Uncharacterized protein</fullName>
    </submittedName>
</protein>
<name>A0A6J5L398_9CAUD</name>
<accession>A0A6J5L398</accession>
<dbReference type="EMBL" id="LR796216">
    <property type="protein sequence ID" value="CAB4127796.1"/>
    <property type="molecule type" value="Genomic_DNA"/>
</dbReference>
<organism evidence="1">
    <name type="scientific">uncultured Caudovirales phage</name>
    <dbReference type="NCBI Taxonomy" id="2100421"/>
    <lineage>
        <taxon>Viruses</taxon>
        <taxon>Duplodnaviria</taxon>
        <taxon>Heunggongvirae</taxon>
        <taxon>Uroviricota</taxon>
        <taxon>Caudoviricetes</taxon>
        <taxon>Peduoviridae</taxon>
        <taxon>Maltschvirus</taxon>
        <taxon>Maltschvirus maltsch</taxon>
    </lineage>
</organism>
<sequence>MPIFGALQNPTFNPALATIVSISQATNATVQTDFPHTFIVGQYIKFIIPISYGMIQLNNMTGLILSTGTGSSFFIIDIDTTGFDTFTVPANPQQSAQAIPTGELATQFYGANVNVLATPYPPYPNPSPLP</sequence>
<gene>
    <name evidence="2" type="ORF">UFOVP268_4</name>
    <name evidence="1" type="ORF">UFOVP97_42</name>
</gene>